<proteinExistence type="predicted"/>
<accession>A0AC35TYT0</accession>
<evidence type="ECO:0000313" key="2">
    <source>
        <dbReference type="WBParaSite" id="RSKR_0000560600.1"/>
    </source>
</evidence>
<evidence type="ECO:0000313" key="1">
    <source>
        <dbReference type="Proteomes" id="UP000095286"/>
    </source>
</evidence>
<dbReference type="WBParaSite" id="RSKR_0000560600.1">
    <property type="protein sequence ID" value="RSKR_0000560600.1"/>
    <property type="gene ID" value="RSKR_0000560600"/>
</dbReference>
<organism evidence="1 2">
    <name type="scientific">Rhabditophanes sp. KR3021</name>
    <dbReference type="NCBI Taxonomy" id="114890"/>
    <lineage>
        <taxon>Eukaryota</taxon>
        <taxon>Metazoa</taxon>
        <taxon>Ecdysozoa</taxon>
        <taxon>Nematoda</taxon>
        <taxon>Chromadorea</taxon>
        <taxon>Rhabditida</taxon>
        <taxon>Tylenchina</taxon>
        <taxon>Panagrolaimomorpha</taxon>
        <taxon>Strongyloidoidea</taxon>
        <taxon>Alloionematidae</taxon>
        <taxon>Rhabditophanes</taxon>
    </lineage>
</organism>
<name>A0AC35TYT0_9BILA</name>
<protein>
    <submittedName>
        <fullName evidence="2">Prefoldin subunit 3</fullName>
    </submittedName>
</protein>
<reference evidence="2" key="1">
    <citation type="submission" date="2016-11" db="UniProtKB">
        <authorList>
            <consortium name="WormBaseParasite"/>
        </authorList>
    </citation>
    <scope>IDENTIFICATION</scope>
    <source>
        <strain evidence="2">KR3021</strain>
    </source>
</reference>
<dbReference type="Proteomes" id="UP000095286">
    <property type="component" value="Unplaced"/>
</dbReference>
<sequence length="188" mass="21395">MSSSALTLQERIDRLGVPTAEVIEDVDSYLKVRPELSAEDAHQNLQTDYRKYRMIVGELTNQKEKIAESLPNFNQCKAIIEVMKKKKEAGKTLTTQYKLADEIYQTATVEDLDSVILYMGAYVMVEYPLDEAETFMNKNITEVTKRLTDLDEELEFVANQVTTTEVSMAHFINHIVLKNKGKQPVAAQ</sequence>